<reference evidence="1" key="1">
    <citation type="submission" date="2020-08" db="EMBL/GenBank/DDBJ databases">
        <title>Multicomponent nature underlies the extraordinary mechanical properties of spider dragline silk.</title>
        <authorList>
            <person name="Kono N."/>
            <person name="Nakamura H."/>
            <person name="Mori M."/>
            <person name="Yoshida Y."/>
            <person name="Ohtoshi R."/>
            <person name="Malay A.D."/>
            <person name="Moran D.A.P."/>
            <person name="Tomita M."/>
            <person name="Numata K."/>
            <person name="Arakawa K."/>
        </authorList>
    </citation>
    <scope>NUCLEOTIDE SEQUENCE</scope>
</reference>
<dbReference type="EMBL" id="BMAU01021206">
    <property type="protein sequence ID" value="GFX99141.1"/>
    <property type="molecule type" value="Genomic_DNA"/>
</dbReference>
<sequence>MQPKAAFMNISSKLDAGRSRKSSGIDYVVEVFPVLALRNFVGVATSVSAISLIQSPQATGPQHTGGKIVDILRDPKKEGRKPSPGSTTSGFISRALLNQMIFQSSGVHMDVLRLLEALGSYTKLGLEPPAYDP</sequence>
<accession>A0A8X6RXC5</accession>
<dbReference type="Proteomes" id="UP000887159">
    <property type="component" value="Unassembled WGS sequence"/>
</dbReference>
<dbReference type="AlphaFoldDB" id="A0A8X6RXC5"/>
<proteinExistence type="predicted"/>
<name>A0A8X6RXC5_TRICX</name>
<evidence type="ECO:0000313" key="1">
    <source>
        <dbReference type="EMBL" id="GFX99141.1"/>
    </source>
</evidence>
<protein>
    <submittedName>
        <fullName evidence="1">Uncharacterized protein</fullName>
    </submittedName>
</protein>
<keyword evidence="2" id="KW-1185">Reference proteome</keyword>
<evidence type="ECO:0000313" key="2">
    <source>
        <dbReference type="Proteomes" id="UP000887159"/>
    </source>
</evidence>
<organism evidence="1 2">
    <name type="scientific">Trichonephila clavipes</name>
    <name type="common">Golden silk orbweaver</name>
    <name type="synonym">Nephila clavipes</name>
    <dbReference type="NCBI Taxonomy" id="2585209"/>
    <lineage>
        <taxon>Eukaryota</taxon>
        <taxon>Metazoa</taxon>
        <taxon>Ecdysozoa</taxon>
        <taxon>Arthropoda</taxon>
        <taxon>Chelicerata</taxon>
        <taxon>Arachnida</taxon>
        <taxon>Araneae</taxon>
        <taxon>Araneomorphae</taxon>
        <taxon>Entelegynae</taxon>
        <taxon>Araneoidea</taxon>
        <taxon>Nephilidae</taxon>
        <taxon>Trichonephila</taxon>
    </lineage>
</organism>
<comment type="caution">
    <text evidence="1">The sequence shown here is derived from an EMBL/GenBank/DDBJ whole genome shotgun (WGS) entry which is preliminary data.</text>
</comment>
<gene>
    <name evidence="1" type="ORF">TNCV_2493221</name>
</gene>